<protein>
    <recommendedName>
        <fullName evidence="2">Reverse transcriptase Ty1/copia-type domain-containing protein</fullName>
    </recommendedName>
</protein>
<dbReference type="InterPro" id="IPR013103">
    <property type="entry name" value="RVT_2"/>
</dbReference>
<sequence length="141" mass="16631">MPLRFLKKVACRLSGRMTLLVPKDYISLRMRWCLTIRIERTLSQNKFIKPLLFYLSIYGLLVSLLGWNHVQLDVKSAYLYGKLNEKVYLKQPPGFTVKDAENKVYLLHKALYGLHQSGRSWNCELDHILEDLKFDKLLWSN</sequence>
<dbReference type="InterPro" id="IPR043502">
    <property type="entry name" value="DNA/RNA_pol_sf"/>
</dbReference>
<name>A0A4Y2RY33_ARAVE</name>
<keyword evidence="1" id="KW-0812">Transmembrane</keyword>
<gene>
    <name evidence="3" type="ORF">AVEN_255754_1</name>
</gene>
<evidence type="ECO:0000313" key="3">
    <source>
        <dbReference type="EMBL" id="GBN79900.1"/>
    </source>
</evidence>
<dbReference type="EMBL" id="BGPR01147904">
    <property type="protein sequence ID" value="GBN79900.1"/>
    <property type="molecule type" value="Genomic_DNA"/>
</dbReference>
<proteinExistence type="predicted"/>
<dbReference type="Pfam" id="PF07727">
    <property type="entry name" value="RVT_2"/>
    <property type="match status" value="1"/>
</dbReference>
<keyword evidence="1" id="KW-0472">Membrane</keyword>
<reference evidence="3 4" key="1">
    <citation type="journal article" date="2019" name="Sci. Rep.">
        <title>Orb-weaving spider Araneus ventricosus genome elucidates the spidroin gene catalogue.</title>
        <authorList>
            <person name="Kono N."/>
            <person name="Nakamura H."/>
            <person name="Ohtoshi R."/>
            <person name="Moran D.A.P."/>
            <person name="Shinohara A."/>
            <person name="Yoshida Y."/>
            <person name="Fujiwara M."/>
            <person name="Mori M."/>
            <person name="Tomita M."/>
            <person name="Arakawa K."/>
        </authorList>
    </citation>
    <scope>NUCLEOTIDE SEQUENCE [LARGE SCALE GENOMIC DNA]</scope>
</reference>
<keyword evidence="4" id="KW-1185">Reference proteome</keyword>
<keyword evidence="1" id="KW-1133">Transmembrane helix</keyword>
<feature type="non-terminal residue" evidence="3">
    <location>
        <position position="141"/>
    </location>
</feature>
<evidence type="ECO:0000259" key="2">
    <source>
        <dbReference type="Pfam" id="PF07727"/>
    </source>
</evidence>
<evidence type="ECO:0000256" key="1">
    <source>
        <dbReference type="SAM" id="Phobius"/>
    </source>
</evidence>
<accession>A0A4Y2RY33</accession>
<dbReference type="OrthoDB" id="1645289at2759"/>
<comment type="caution">
    <text evidence="3">The sequence shown here is derived from an EMBL/GenBank/DDBJ whole genome shotgun (WGS) entry which is preliminary data.</text>
</comment>
<feature type="domain" description="Reverse transcriptase Ty1/copia-type" evidence="2">
    <location>
        <begin position="66"/>
        <end position="136"/>
    </location>
</feature>
<dbReference type="SUPFAM" id="SSF56672">
    <property type="entry name" value="DNA/RNA polymerases"/>
    <property type="match status" value="1"/>
</dbReference>
<dbReference type="AlphaFoldDB" id="A0A4Y2RY33"/>
<dbReference type="Proteomes" id="UP000499080">
    <property type="component" value="Unassembled WGS sequence"/>
</dbReference>
<feature type="transmembrane region" description="Helical" evidence="1">
    <location>
        <begin position="47"/>
        <end position="67"/>
    </location>
</feature>
<organism evidence="3 4">
    <name type="scientific">Araneus ventricosus</name>
    <name type="common">Orbweaver spider</name>
    <name type="synonym">Epeira ventricosa</name>
    <dbReference type="NCBI Taxonomy" id="182803"/>
    <lineage>
        <taxon>Eukaryota</taxon>
        <taxon>Metazoa</taxon>
        <taxon>Ecdysozoa</taxon>
        <taxon>Arthropoda</taxon>
        <taxon>Chelicerata</taxon>
        <taxon>Arachnida</taxon>
        <taxon>Araneae</taxon>
        <taxon>Araneomorphae</taxon>
        <taxon>Entelegynae</taxon>
        <taxon>Araneoidea</taxon>
        <taxon>Araneidae</taxon>
        <taxon>Araneus</taxon>
    </lineage>
</organism>
<evidence type="ECO:0000313" key="4">
    <source>
        <dbReference type="Proteomes" id="UP000499080"/>
    </source>
</evidence>
<dbReference type="GO" id="GO:0071897">
    <property type="term" value="P:DNA biosynthetic process"/>
    <property type="evidence" value="ECO:0007669"/>
    <property type="project" value="UniProtKB-ARBA"/>
</dbReference>